<dbReference type="GO" id="GO:0015807">
    <property type="term" value="P:L-amino acid transport"/>
    <property type="evidence" value="ECO:0007669"/>
    <property type="project" value="TreeGrafter"/>
</dbReference>
<feature type="domain" description="ABC transporter" evidence="6">
    <location>
        <begin position="6"/>
        <end position="237"/>
    </location>
</feature>
<dbReference type="EMBL" id="CAFBMX010000004">
    <property type="protein sequence ID" value="CAB4929302.1"/>
    <property type="molecule type" value="Genomic_DNA"/>
</dbReference>
<evidence type="ECO:0000256" key="1">
    <source>
        <dbReference type="ARBA" id="ARBA00005417"/>
    </source>
</evidence>
<sequence>MTTRAIDLQGLWSGYGGVPVVRDINLHVDEGEIVGLLGPNGAGKTTTLLTISGLIKPIQGEINVLGSAPPTRAPHKLARAGVAHVTESRNLFYELTVSENLRLALFGSRADRKAAMDQAMELFPALEPLLDRRAALLSGGEQQMLALARALVSRPKVLLLDEMSLGLAPIIVERLLKIVREIADQTGCAVVLVEQHVHLALRIVDRAYVLTHGAITIEGTSAELEAKREILESSYLGEAALEDLEREAGTLGS</sequence>
<dbReference type="CDD" id="cd03224">
    <property type="entry name" value="ABC_TM1139_LivF_branched"/>
    <property type="match status" value="1"/>
</dbReference>
<dbReference type="AlphaFoldDB" id="A0A6J7IFX7"/>
<protein>
    <submittedName>
        <fullName evidence="7">Unannotated protein</fullName>
    </submittedName>
</protein>
<comment type="similarity">
    <text evidence="1">Belongs to the ABC transporter superfamily.</text>
</comment>
<evidence type="ECO:0000256" key="2">
    <source>
        <dbReference type="ARBA" id="ARBA00022448"/>
    </source>
</evidence>
<organism evidence="7">
    <name type="scientific">freshwater metagenome</name>
    <dbReference type="NCBI Taxonomy" id="449393"/>
    <lineage>
        <taxon>unclassified sequences</taxon>
        <taxon>metagenomes</taxon>
        <taxon>ecological metagenomes</taxon>
    </lineage>
</organism>
<dbReference type="Gene3D" id="3.40.50.300">
    <property type="entry name" value="P-loop containing nucleotide triphosphate hydrolases"/>
    <property type="match status" value="1"/>
</dbReference>
<evidence type="ECO:0000313" key="7">
    <source>
        <dbReference type="EMBL" id="CAB4929302.1"/>
    </source>
</evidence>
<dbReference type="InterPro" id="IPR003439">
    <property type="entry name" value="ABC_transporter-like_ATP-bd"/>
</dbReference>
<keyword evidence="4" id="KW-0067">ATP-binding</keyword>
<keyword evidence="3" id="KW-0547">Nucleotide-binding</keyword>
<keyword evidence="5" id="KW-0029">Amino-acid transport</keyword>
<evidence type="ECO:0000256" key="5">
    <source>
        <dbReference type="ARBA" id="ARBA00022970"/>
    </source>
</evidence>
<dbReference type="SMART" id="SM00382">
    <property type="entry name" value="AAA"/>
    <property type="match status" value="1"/>
</dbReference>
<accession>A0A6J7IFX7</accession>
<dbReference type="PROSITE" id="PS00211">
    <property type="entry name" value="ABC_TRANSPORTER_1"/>
    <property type="match status" value="1"/>
</dbReference>
<dbReference type="PANTHER" id="PTHR43820">
    <property type="entry name" value="HIGH-AFFINITY BRANCHED-CHAIN AMINO ACID TRANSPORT ATP-BINDING PROTEIN LIVF"/>
    <property type="match status" value="1"/>
</dbReference>
<dbReference type="GO" id="GO:0005524">
    <property type="term" value="F:ATP binding"/>
    <property type="evidence" value="ECO:0007669"/>
    <property type="project" value="UniProtKB-KW"/>
</dbReference>
<dbReference type="Pfam" id="PF00005">
    <property type="entry name" value="ABC_tran"/>
    <property type="match status" value="1"/>
</dbReference>
<dbReference type="GO" id="GO:0015658">
    <property type="term" value="F:branched-chain amino acid transmembrane transporter activity"/>
    <property type="evidence" value="ECO:0007669"/>
    <property type="project" value="TreeGrafter"/>
</dbReference>
<keyword evidence="2" id="KW-0813">Transport</keyword>
<dbReference type="PROSITE" id="PS50893">
    <property type="entry name" value="ABC_TRANSPORTER_2"/>
    <property type="match status" value="1"/>
</dbReference>
<evidence type="ECO:0000256" key="4">
    <source>
        <dbReference type="ARBA" id="ARBA00022840"/>
    </source>
</evidence>
<dbReference type="PANTHER" id="PTHR43820:SF4">
    <property type="entry name" value="HIGH-AFFINITY BRANCHED-CHAIN AMINO ACID TRANSPORT ATP-BINDING PROTEIN LIVF"/>
    <property type="match status" value="1"/>
</dbReference>
<gene>
    <name evidence="7" type="ORF">UFOPK3674_01058</name>
</gene>
<evidence type="ECO:0000256" key="3">
    <source>
        <dbReference type="ARBA" id="ARBA00022741"/>
    </source>
</evidence>
<name>A0A6J7IFX7_9ZZZZ</name>
<evidence type="ECO:0000259" key="6">
    <source>
        <dbReference type="PROSITE" id="PS50893"/>
    </source>
</evidence>
<dbReference type="GO" id="GO:0016887">
    <property type="term" value="F:ATP hydrolysis activity"/>
    <property type="evidence" value="ECO:0007669"/>
    <property type="project" value="InterPro"/>
</dbReference>
<dbReference type="InterPro" id="IPR052156">
    <property type="entry name" value="BCAA_Transport_ATP-bd_LivF"/>
</dbReference>
<proteinExistence type="inferred from homology"/>
<dbReference type="SUPFAM" id="SSF52540">
    <property type="entry name" value="P-loop containing nucleoside triphosphate hydrolases"/>
    <property type="match status" value="1"/>
</dbReference>
<reference evidence="7" key="1">
    <citation type="submission" date="2020-05" db="EMBL/GenBank/DDBJ databases">
        <authorList>
            <person name="Chiriac C."/>
            <person name="Salcher M."/>
            <person name="Ghai R."/>
            <person name="Kavagutti S V."/>
        </authorList>
    </citation>
    <scope>NUCLEOTIDE SEQUENCE</scope>
</reference>
<dbReference type="InterPro" id="IPR017871">
    <property type="entry name" value="ABC_transporter-like_CS"/>
</dbReference>
<dbReference type="InterPro" id="IPR027417">
    <property type="entry name" value="P-loop_NTPase"/>
</dbReference>
<dbReference type="InterPro" id="IPR003593">
    <property type="entry name" value="AAA+_ATPase"/>
</dbReference>